<dbReference type="EMBL" id="LT629688">
    <property type="protein sequence ID" value="SDE59681.1"/>
    <property type="molecule type" value="Genomic_DNA"/>
</dbReference>
<organism evidence="2 3">
    <name type="scientific">Auraticoccus monumenti</name>
    <dbReference type="NCBI Taxonomy" id="675864"/>
    <lineage>
        <taxon>Bacteria</taxon>
        <taxon>Bacillati</taxon>
        <taxon>Actinomycetota</taxon>
        <taxon>Actinomycetes</taxon>
        <taxon>Propionibacteriales</taxon>
        <taxon>Propionibacteriaceae</taxon>
        <taxon>Auraticoccus</taxon>
    </lineage>
</organism>
<dbReference type="AlphaFoldDB" id="A0A1G7E7L2"/>
<keyword evidence="1" id="KW-1133">Transmembrane helix</keyword>
<feature type="transmembrane region" description="Helical" evidence="1">
    <location>
        <begin position="176"/>
        <end position="193"/>
    </location>
</feature>
<dbReference type="NCBIfam" id="NF038065">
    <property type="entry name" value="Pr6Pr"/>
    <property type="match status" value="1"/>
</dbReference>
<feature type="transmembrane region" description="Helical" evidence="1">
    <location>
        <begin position="21"/>
        <end position="44"/>
    </location>
</feature>
<feature type="transmembrane region" description="Helical" evidence="1">
    <location>
        <begin position="50"/>
        <end position="72"/>
    </location>
</feature>
<keyword evidence="3" id="KW-1185">Reference proteome</keyword>
<keyword evidence="1" id="KW-0472">Membrane</keyword>
<evidence type="ECO:0000313" key="2">
    <source>
        <dbReference type="EMBL" id="SDE59681.1"/>
    </source>
</evidence>
<feature type="transmembrane region" description="Helical" evidence="1">
    <location>
        <begin position="136"/>
        <end position="156"/>
    </location>
</feature>
<proteinExistence type="predicted"/>
<evidence type="ECO:0008006" key="4">
    <source>
        <dbReference type="Google" id="ProtNLM"/>
    </source>
</evidence>
<dbReference type="RefSeq" id="WP_090595734.1">
    <property type="nucleotide sequence ID" value="NZ_LT629688.1"/>
</dbReference>
<accession>A0A1G7E7L2</accession>
<dbReference type="OrthoDB" id="3261081at2"/>
<protein>
    <recommendedName>
        <fullName evidence="4">FAR-17a/AIG1-like protein</fullName>
    </recommendedName>
</protein>
<evidence type="ECO:0000313" key="3">
    <source>
        <dbReference type="Proteomes" id="UP000198546"/>
    </source>
</evidence>
<keyword evidence="1" id="KW-0812">Transmembrane</keyword>
<sequence length="221" mass="24559">MSTTVVRVPTTVEGPSLVSVTLWRLLFAGCAWAGLLAGLVTGGWEVLRYFTQVSTLCVALSATASLLTPLVLDGAMESRWGVARGAATTYTTITFFVFATMLGADYSTLTSLLTHLVVPLMAITDWLLVGRNQRLAWWWPLVWLSVPLLYLVSYVIGGETLYRFLVPGARDFADYVLFLLVAFLAVGYAWWGIGQLRSLRWPPQTVPAAEAVPWQTRRRRR</sequence>
<feature type="transmembrane region" description="Helical" evidence="1">
    <location>
        <begin position="109"/>
        <end position="129"/>
    </location>
</feature>
<dbReference type="Proteomes" id="UP000198546">
    <property type="component" value="Chromosome i"/>
</dbReference>
<name>A0A1G7E7L2_9ACTN</name>
<reference evidence="2 3" key="1">
    <citation type="submission" date="2016-10" db="EMBL/GenBank/DDBJ databases">
        <authorList>
            <person name="de Groot N.N."/>
        </authorList>
    </citation>
    <scope>NUCLEOTIDE SEQUENCE [LARGE SCALE GENOMIC DNA]</scope>
    <source>
        <strain evidence="2 3">MON 2.2</strain>
    </source>
</reference>
<dbReference type="STRING" id="675864.SAMN04489747_3851"/>
<feature type="transmembrane region" description="Helical" evidence="1">
    <location>
        <begin position="84"/>
        <end position="103"/>
    </location>
</feature>
<gene>
    <name evidence="2" type="ORF">SAMN04489747_3851</name>
</gene>
<evidence type="ECO:0000256" key="1">
    <source>
        <dbReference type="SAM" id="Phobius"/>
    </source>
</evidence>
<dbReference type="InterPro" id="IPR049713">
    <property type="entry name" value="Pr6Pr-like"/>
</dbReference>